<dbReference type="PROSITE" id="PS50885">
    <property type="entry name" value="HAMP"/>
    <property type="match status" value="1"/>
</dbReference>
<evidence type="ECO:0000313" key="12">
    <source>
        <dbReference type="Proteomes" id="UP000014155"/>
    </source>
</evidence>
<dbReference type="GO" id="GO:0007165">
    <property type="term" value="P:signal transduction"/>
    <property type="evidence" value="ECO:0007669"/>
    <property type="project" value="UniProtKB-KW"/>
</dbReference>
<keyword evidence="5 7" id="KW-0807">Transducer</keyword>
<feature type="transmembrane region" description="Helical" evidence="8">
    <location>
        <begin position="7"/>
        <end position="29"/>
    </location>
</feature>
<dbReference type="Pfam" id="PF00015">
    <property type="entry name" value="MCPsignal"/>
    <property type="match status" value="1"/>
</dbReference>
<feature type="domain" description="HAMP" evidence="10">
    <location>
        <begin position="191"/>
        <end position="245"/>
    </location>
</feature>
<dbReference type="PRINTS" id="PR00260">
    <property type="entry name" value="CHEMTRNSDUCR"/>
</dbReference>
<dbReference type="PANTHER" id="PTHR32089:SF112">
    <property type="entry name" value="LYSOZYME-LIKE PROTEIN-RELATED"/>
    <property type="match status" value="1"/>
</dbReference>
<dbReference type="STRING" id="1195236.CTER_1140"/>
<dbReference type="SMART" id="SM00304">
    <property type="entry name" value="HAMP"/>
    <property type="match status" value="1"/>
</dbReference>
<accession>S0FR72</accession>
<dbReference type="SUPFAM" id="SSF58104">
    <property type="entry name" value="Methyl-accepting chemotaxis protein (MCP) signaling domain"/>
    <property type="match status" value="1"/>
</dbReference>
<dbReference type="Pfam" id="PF00672">
    <property type="entry name" value="HAMP"/>
    <property type="match status" value="1"/>
</dbReference>
<dbReference type="AlphaFoldDB" id="S0FR72"/>
<evidence type="ECO:0000259" key="10">
    <source>
        <dbReference type="PROSITE" id="PS50885"/>
    </source>
</evidence>
<dbReference type="Gene3D" id="1.10.8.500">
    <property type="entry name" value="HAMP domain in histidine kinase"/>
    <property type="match status" value="1"/>
</dbReference>
<keyword evidence="12" id="KW-1185">Reference proteome</keyword>
<organism evidence="11 12">
    <name type="scientific">Ruminiclostridium cellobioparum subsp. termitidis CT1112</name>
    <dbReference type="NCBI Taxonomy" id="1195236"/>
    <lineage>
        <taxon>Bacteria</taxon>
        <taxon>Bacillati</taxon>
        <taxon>Bacillota</taxon>
        <taxon>Clostridia</taxon>
        <taxon>Eubacteriales</taxon>
        <taxon>Oscillospiraceae</taxon>
        <taxon>Ruminiclostridium</taxon>
    </lineage>
</organism>
<evidence type="ECO:0000256" key="1">
    <source>
        <dbReference type="ARBA" id="ARBA00004141"/>
    </source>
</evidence>
<dbReference type="InterPro" id="IPR004090">
    <property type="entry name" value="Chemotax_Me-accpt_rcpt"/>
</dbReference>
<evidence type="ECO:0000256" key="3">
    <source>
        <dbReference type="ARBA" id="ARBA00022989"/>
    </source>
</evidence>
<comment type="subcellular location">
    <subcellularLocation>
        <location evidence="1">Membrane</location>
        <topology evidence="1">Multi-pass membrane protein</topology>
    </subcellularLocation>
</comment>
<feature type="transmembrane region" description="Helical" evidence="8">
    <location>
        <begin position="169"/>
        <end position="189"/>
    </location>
</feature>
<evidence type="ECO:0000256" key="5">
    <source>
        <dbReference type="ARBA" id="ARBA00023224"/>
    </source>
</evidence>
<reference evidence="11 12" key="1">
    <citation type="journal article" date="2013" name="Genome Announc.">
        <title>Draft Genome Sequence of the Cellulolytic, Mesophilic, Anaerobic Bacterium Clostridium termitidis Strain CT1112 (DSM 5398).</title>
        <authorList>
            <person name="Lal S."/>
            <person name="Ramachandran U."/>
            <person name="Zhang X."/>
            <person name="Munir R."/>
            <person name="Sparling R."/>
            <person name="Levin D.B."/>
        </authorList>
    </citation>
    <scope>NUCLEOTIDE SEQUENCE [LARGE SCALE GENOMIC DNA]</scope>
    <source>
        <strain evidence="11 12">CT1112</strain>
    </source>
</reference>
<dbReference type="GO" id="GO:0004888">
    <property type="term" value="F:transmembrane signaling receptor activity"/>
    <property type="evidence" value="ECO:0007669"/>
    <property type="project" value="InterPro"/>
</dbReference>
<evidence type="ECO:0000256" key="8">
    <source>
        <dbReference type="SAM" id="Phobius"/>
    </source>
</evidence>
<dbReference type="EMBL" id="AORV01000025">
    <property type="protein sequence ID" value="EMS72851.1"/>
    <property type="molecule type" value="Genomic_DNA"/>
</dbReference>
<dbReference type="PANTHER" id="PTHR32089">
    <property type="entry name" value="METHYL-ACCEPTING CHEMOTAXIS PROTEIN MCPB"/>
    <property type="match status" value="1"/>
</dbReference>
<comment type="caution">
    <text evidence="11">The sequence shown here is derived from an EMBL/GenBank/DDBJ whole genome shotgun (WGS) entry which is preliminary data.</text>
</comment>
<dbReference type="Pfam" id="PF13675">
    <property type="entry name" value="PilJ"/>
    <property type="match status" value="1"/>
</dbReference>
<dbReference type="RefSeq" id="WP_004624583.1">
    <property type="nucleotide sequence ID" value="NZ_AORV01000025.1"/>
</dbReference>
<protein>
    <submittedName>
        <fullName evidence="11">Methyl-accepting chemotaxis protein</fullName>
    </submittedName>
</protein>
<dbReference type="InterPro" id="IPR003660">
    <property type="entry name" value="HAMP_dom"/>
</dbReference>
<dbReference type="InterPro" id="IPR004089">
    <property type="entry name" value="MCPsignal_dom"/>
</dbReference>
<dbReference type="SMART" id="SM00283">
    <property type="entry name" value="MA"/>
    <property type="match status" value="1"/>
</dbReference>
<name>S0FR72_RUMCE</name>
<dbReference type="GO" id="GO:0006935">
    <property type="term" value="P:chemotaxis"/>
    <property type="evidence" value="ECO:0007669"/>
    <property type="project" value="InterPro"/>
</dbReference>
<dbReference type="InterPro" id="IPR042295">
    <property type="entry name" value="NarX-like_N_sf"/>
</dbReference>
<sequence>MTIKTKLSIIFSTFSILIIAVVGINFFTYKSMDSDANFVNQAGRLRANSFRMAYLSSHIVLNNKSGTEDNKLLLERVQYFDNLLVSLQKGDAETGLKAPTAEEIIVQLQDIQNKWDLIFKPAYTSIAENHESELLKTVDADVTNYVQQIDVMVTRYSEIAQGKVVMAKMLSGVFLLISLILAVFSFIVIRRGIVRPIKMISEDLKDIASGNGDLTKVIQSNNNDEIGILTDYFNKFIASIKDIVVLISKSSVTLTHSIDAISGTSDELAKSTEMIAGAVSDVSAGSVEQSEMVKTMTGLVNGMSSDIQQVISNAVRLLEESGMSSKAAGEGNDAIQRHVKELEAVVGSTKKVSDTVNHLEKYSFDIRDILDIINNISQQTNLLALNASIEAARAGEAGRGFSVVAEEIRKLAEETAKSTVRIVDIIQNIAGKTSEVKKHMDEMVETIDSQAKSMNDVKFKLNEISEKSNVTYECAKDIQSINSKIHTNFNIINESANRISVVVEKNSGNTQDVAAAVQEQTASFQEVAANMNMLIELSKQLNEVVASFRV</sequence>
<dbReference type="CDD" id="cd06225">
    <property type="entry name" value="HAMP"/>
    <property type="match status" value="1"/>
</dbReference>
<dbReference type="GO" id="GO:0016020">
    <property type="term" value="C:membrane"/>
    <property type="evidence" value="ECO:0007669"/>
    <property type="project" value="UniProtKB-SubCell"/>
</dbReference>
<dbReference type="eggNOG" id="COG0840">
    <property type="taxonomic scope" value="Bacteria"/>
</dbReference>
<keyword evidence="4 8" id="KW-0472">Membrane</keyword>
<evidence type="ECO:0000313" key="11">
    <source>
        <dbReference type="EMBL" id="EMS72851.1"/>
    </source>
</evidence>
<evidence type="ECO:0000256" key="2">
    <source>
        <dbReference type="ARBA" id="ARBA00022692"/>
    </source>
</evidence>
<keyword evidence="2 8" id="KW-0812">Transmembrane</keyword>
<keyword evidence="3 8" id="KW-1133">Transmembrane helix</keyword>
<proteinExistence type="inferred from homology"/>
<dbReference type="PATRIC" id="fig|1195236.3.peg.1443"/>
<evidence type="ECO:0000256" key="6">
    <source>
        <dbReference type="ARBA" id="ARBA00029447"/>
    </source>
</evidence>
<evidence type="ECO:0000256" key="4">
    <source>
        <dbReference type="ARBA" id="ARBA00023136"/>
    </source>
</evidence>
<dbReference type="Gene3D" id="1.10.287.950">
    <property type="entry name" value="Methyl-accepting chemotaxis protein"/>
    <property type="match status" value="1"/>
</dbReference>
<evidence type="ECO:0000259" key="9">
    <source>
        <dbReference type="PROSITE" id="PS50111"/>
    </source>
</evidence>
<feature type="domain" description="Methyl-accepting transducer" evidence="9">
    <location>
        <begin position="264"/>
        <end position="521"/>
    </location>
</feature>
<dbReference type="Gene3D" id="1.20.120.960">
    <property type="entry name" value="Histidine kinase NarX, sensor domain"/>
    <property type="match status" value="1"/>
</dbReference>
<comment type="similarity">
    <text evidence="6">Belongs to the methyl-accepting chemotaxis (MCP) protein family.</text>
</comment>
<gene>
    <name evidence="11" type="ORF">CTER_1140</name>
</gene>
<dbReference type="PROSITE" id="PS50111">
    <property type="entry name" value="CHEMOTAXIS_TRANSDUC_2"/>
    <property type="match status" value="1"/>
</dbReference>
<dbReference type="Proteomes" id="UP000014155">
    <property type="component" value="Unassembled WGS sequence"/>
</dbReference>
<dbReference type="InterPro" id="IPR029095">
    <property type="entry name" value="NarX-like_N"/>
</dbReference>
<evidence type="ECO:0000256" key="7">
    <source>
        <dbReference type="PROSITE-ProRule" id="PRU00284"/>
    </source>
</evidence>